<feature type="compositionally biased region" description="Acidic residues" evidence="1">
    <location>
        <begin position="107"/>
        <end position="117"/>
    </location>
</feature>
<name>A0A699VCW3_TANCI</name>
<feature type="compositionally biased region" description="Basic and acidic residues" evidence="1">
    <location>
        <begin position="20"/>
        <end position="38"/>
    </location>
</feature>
<gene>
    <name evidence="2" type="ORF">Tci_904002</name>
</gene>
<reference evidence="2" key="1">
    <citation type="journal article" date="2019" name="Sci. Rep.">
        <title>Draft genome of Tanacetum cinerariifolium, the natural source of mosquito coil.</title>
        <authorList>
            <person name="Yamashiro T."/>
            <person name="Shiraishi A."/>
            <person name="Satake H."/>
            <person name="Nakayama K."/>
        </authorList>
    </citation>
    <scope>NUCLEOTIDE SEQUENCE</scope>
</reference>
<dbReference type="EMBL" id="BKCJ011419925">
    <property type="protein sequence ID" value="GFD32033.1"/>
    <property type="molecule type" value="Genomic_DNA"/>
</dbReference>
<feature type="region of interest" description="Disordered" evidence="1">
    <location>
        <begin position="15"/>
        <end position="52"/>
    </location>
</feature>
<protein>
    <submittedName>
        <fullName evidence="2">Uncharacterized protein</fullName>
    </submittedName>
</protein>
<accession>A0A699VCW3</accession>
<feature type="region of interest" description="Disordered" evidence="1">
    <location>
        <begin position="80"/>
        <end position="117"/>
    </location>
</feature>
<evidence type="ECO:0000256" key="1">
    <source>
        <dbReference type="SAM" id="MobiDB-lite"/>
    </source>
</evidence>
<organism evidence="2">
    <name type="scientific">Tanacetum cinerariifolium</name>
    <name type="common">Dalmatian daisy</name>
    <name type="synonym">Chrysanthemum cinerariifolium</name>
    <dbReference type="NCBI Taxonomy" id="118510"/>
    <lineage>
        <taxon>Eukaryota</taxon>
        <taxon>Viridiplantae</taxon>
        <taxon>Streptophyta</taxon>
        <taxon>Embryophyta</taxon>
        <taxon>Tracheophyta</taxon>
        <taxon>Spermatophyta</taxon>
        <taxon>Magnoliopsida</taxon>
        <taxon>eudicotyledons</taxon>
        <taxon>Gunneridae</taxon>
        <taxon>Pentapetalae</taxon>
        <taxon>asterids</taxon>
        <taxon>campanulids</taxon>
        <taxon>Asterales</taxon>
        <taxon>Asteraceae</taxon>
        <taxon>Asteroideae</taxon>
        <taxon>Anthemideae</taxon>
        <taxon>Anthemidinae</taxon>
        <taxon>Tanacetum</taxon>
    </lineage>
</organism>
<comment type="caution">
    <text evidence="2">The sequence shown here is derived from an EMBL/GenBank/DDBJ whole genome shotgun (WGS) entry which is preliminary data.</text>
</comment>
<evidence type="ECO:0000313" key="2">
    <source>
        <dbReference type="EMBL" id="GFD32033.1"/>
    </source>
</evidence>
<dbReference type="AlphaFoldDB" id="A0A699VCW3"/>
<proteinExistence type="predicted"/>
<feature type="non-terminal residue" evidence="2">
    <location>
        <position position="1"/>
    </location>
</feature>
<sequence>EKEVLDIKEEEVTETVFDNRSSDEKNSVANDRFKKGEGYHAVPPPLTGNYMPPKPDLSFARLDDSIYMFKISETVISLAKDEKDAPETSTACVEKPKEDRSSAPFIEDWETDSDDDNVFTHEPIPAKIDFVKPVESVKHVKPVTRVKTVEQTEKSKNFSLSLKVDRKN</sequence>